<evidence type="ECO:0000313" key="2">
    <source>
        <dbReference type="Proteomes" id="UP001501791"/>
    </source>
</evidence>
<dbReference type="RefSeq" id="WP_346035928.1">
    <property type="nucleotide sequence ID" value="NZ_BAAALY010000006.1"/>
</dbReference>
<proteinExistence type="predicted"/>
<protein>
    <submittedName>
        <fullName evidence="1">Uncharacterized protein</fullName>
    </submittedName>
</protein>
<organism evidence="1 2">
    <name type="scientific">Brevibacterium picturae</name>
    <dbReference type="NCBI Taxonomy" id="260553"/>
    <lineage>
        <taxon>Bacteria</taxon>
        <taxon>Bacillati</taxon>
        <taxon>Actinomycetota</taxon>
        <taxon>Actinomycetes</taxon>
        <taxon>Micrococcales</taxon>
        <taxon>Brevibacteriaceae</taxon>
        <taxon>Brevibacterium</taxon>
    </lineage>
</organism>
<sequence length="119" mass="12579">MAFPNTVRSLIDTGVLMSLGARGFCTNATATALIFDATILPMTKAGNRSSAPRTMTVTISVSAERDGCFDVKVAYLGRGFAKFEDPIVHYSGVALLADLNATLLALDYDGAEVLNPAYV</sequence>
<keyword evidence="2" id="KW-1185">Reference proteome</keyword>
<name>A0ABP4MH88_9MICO</name>
<evidence type="ECO:0000313" key="1">
    <source>
        <dbReference type="EMBL" id="GAA1544471.1"/>
    </source>
</evidence>
<reference evidence="2" key="1">
    <citation type="journal article" date="2019" name="Int. J. Syst. Evol. Microbiol.">
        <title>The Global Catalogue of Microorganisms (GCM) 10K type strain sequencing project: providing services to taxonomists for standard genome sequencing and annotation.</title>
        <authorList>
            <consortium name="The Broad Institute Genomics Platform"/>
            <consortium name="The Broad Institute Genome Sequencing Center for Infectious Disease"/>
            <person name="Wu L."/>
            <person name="Ma J."/>
        </authorList>
    </citation>
    <scope>NUCLEOTIDE SEQUENCE [LARGE SCALE GENOMIC DNA]</scope>
    <source>
        <strain evidence="2">JCM 13319</strain>
    </source>
</reference>
<comment type="caution">
    <text evidence="1">The sequence shown here is derived from an EMBL/GenBank/DDBJ whole genome shotgun (WGS) entry which is preliminary data.</text>
</comment>
<dbReference type="Proteomes" id="UP001501791">
    <property type="component" value="Unassembled WGS sequence"/>
</dbReference>
<gene>
    <name evidence="1" type="ORF">GCM10009691_18650</name>
</gene>
<dbReference type="EMBL" id="BAAALY010000006">
    <property type="protein sequence ID" value="GAA1544471.1"/>
    <property type="molecule type" value="Genomic_DNA"/>
</dbReference>
<accession>A0ABP4MH88</accession>